<sequence length="137" mass="14898">MNYTPAVGRRKTSIARIRLYGKPSVPNTEKIQLTVNGVSAEVYFSGDTAKALYRQPFILTDTLNKYSASIMVKGGGKNSQLGATVHGLSRALSALDPAAFRPILKSAGLLTRDPRARQRRQVGKGGKSRRGKQSPKR</sequence>
<keyword evidence="3 4" id="KW-0687">Ribonucleoprotein</keyword>
<dbReference type="InterPro" id="IPR020574">
    <property type="entry name" value="Ribosomal_uS9_CS"/>
</dbReference>
<feature type="region of interest" description="Disordered" evidence="6">
    <location>
        <begin position="110"/>
        <end position="137"/>
    </location>
</feature>
<dbReference type="GO" id="GO:0022627">
    <property type="term" value="C:cytosolic small ribosomal subunit"/>
    <property type="evidence" value="ECO:0007669"/>
    <property type="project" value="TreeGrafter"/>
</dbReference>
<keyword evidence="2 4" id="KW-0689">Ribosomal protein</keyword>
<dbReference type="PANTHER" id="PTHR21569">
    <property type="entry name" value="RIBOSOMAL PROTEIN S9"/>
    <property type="match status" value="1"/>
</dbReference>
<dbReference type="Proteomes" id="UP000176191">
    <property type="component" value="Unassembled WGS sequence"/>
</dbReference>
<evidence type="ECO:0000256" key="6">
    <source>
        <dbReference type="SAM" id="MobiDB-lite"/>
    </source>
</evidence>
<evidence type="ECO:0000256" key="4">
    <source>
        <dbReference type="RuleBase" id="RU003815"/>
    </source>
</evidence>
<reference evidence="7 8" key="1">
    <citation type="journal article" date="2016" name="Nat. Commun.">
        <title>Thousands of microbial genomes shed light on interconnected biogeochemical processes in an aquifer system.</title>
        <authorList>
            <person name="Anantharaman K."/>
            <person name="Brown C.T."/>
            <person name="Hug L.A."/>
            <person name="Sharon I."/>
            <person name="Castelle C.J."/>
            <person name="Probst A.J."/>
            <person name="Thomas B.C."/>
            <person name="Singh A."/>
            <person name="Wilkins M.J."/>
            <person name="Karaoz U."/>
            <person name="Brodie E.L."/>
            <person name="Williams K.H."/>
            <person name="Hubbard S.S."/>
            <person name="Banfield J.F."/>
        </authorList>
    </citation>
    <scope>NUCLEOTIDE SEQUENCE [LARGE SCALE GENOMIC DNA]</scope>
</reference>
<dbReference type="EMBL" id="MFAK01000002">
    <property type="protein sequence ID" value="OGD75535.1"/>
    <property type="molecule type" value="Genomic_DNA"/>
</dbReference>
<evidence type="ECO:0000256" key="1">
    <source>
        <dbReference type="ARBA" id="ARBA00005251"/>
    </source>
</evidence>
<protein>
    <recommendedName>
        <fullName evidence="5">30S ribosomal protein S9</fullName>
    </recommendedName>
</protein>
<dbReference type="GO" id="GO:0003723">
    <property type="term" value="F:RNA binding"/>
    <property type="evidence" value="ECO:0007669"/>
    <property type="project" value="TreeGrafter"/>
</dbReference>
<evidence type="ECO:0000256" key="3">
    <source>
        <dbReference type="ARBA" id="ARBA00023274"/>
    </source>
</evidence>
<feature type="compositionally biased region" description="Basic residues" evidence="6">
    <location>
        <begin position="117"/>
        <end position="137"/>
    </location>
</feature>
<dbReference type="Pfam" id="PF00380">
    <property type="entry name" value="Ribosomal_S9"/>
    <property type="match status" value="1"/>
</dbReference>
<dbReference type="Gene3D" id="3.30.230.10">
    <property type="match status" value="1"/>
</dbReference>
<proteinExistence type="inferred from homology"/>
<dbReference type="PROSITE" id="PS00360">
    <property type="entry name" value="RIBOSOMAL_S9"/>
    <property type="match status" value="1"/>
</dbReference>
<dbReference type="InterPro" id="IPR000754">
    <property type="entry name" value="Ribosomal_uS9"/>
</dbReference>
<dbReference type="GO" id="GO:0006412">
    <property type="term" value="P:translation"/>
    <property type="evidence" value="ECO:0007669"/>
    <property type="project" value="InterPro"/>
</dbReference>
<dbReference type="AlphaFoldDB" id="A0A1F5F7C4"/>
<dbReference type="InterPro" id="IPR014721">
    <property type="entry name" value="Ribsml_uS5_D2-typ_fold_subgr"/>
</dbReference>
<evidence type="ECO:0000313" key="8">
    <source>
        <dbReference type="Proteomes" id="UP000176191"/>
    </source>
</evidence>
<evidence type="ECO:0000256" key="2">
    <source>
        <dbReference type="ARBA" id="ARBA00022980"/>
    </source>
</evidence>
<name>A0A1F5F7C4_9BACT</name>
<evidence type="ECO:0000313" key="7">
    <source>
        <dbReference type="EMBL" id="OGD75535.1"/>
    </source>
</evidence>
<comment type="similarity">
    <text evidence="1 4">Belongs to the universal ribosomal protein uS9 family.</text>
</comment>
<dbReference type="PANTHER" id="PTHR21569:SF1">
    <property type="entry name" value="SMALL RIBOSOMAL SUBUNIT PROTEIN US9M"/>
    <property type="match status" value="1"/>
</dbReference>
<dbReference type="SUPFAM" id="SSF54211">
    <property type="entry name" value="Ribosomal protein S5 domain 2-like"/>
    <property type="match status" value="1"/>
</dbReference>
<dbReference type="InterPro" id="IPR020568">
    <property type="entry name" value="Ribosomal_Su5_D2-typ_SF"/>
</dbReference>
<comment type="caution">
    <text evidence="7">The sequence shown here is derived from an EMBL/GenBank/DDBJ whole genome shotgun (WGS) entry which is preliminary data.</text>
</comment>
<gene>
    <name evidence="7" type="ORF">A2228_03485</name>
</gene>
<organism evidence="7 8">
    <name type="scientific">Candidatus Collierbacteria bacterium RIFOXYA2_FULL_46_10</name>
    <dbReference type="NCBI Taxonomy" id="1817726"/>
    <lineage>
        <taxon>Bacteria</taxon>
        <taxon>Candidatus Collieribacteriota</taxon>
    </lineage>
</organism>
<dbReference type="GO" id="GO:0003735">
    <property type="term" value="F:structural constituent of ribosome"/>
    <property type="evidence" value="ECO:0007669"/>
    <property type="project" value="InterPro"/>
</dbReference>
<evidence type="ECO:0000256" key="5">
    <source>
        <dbReference type="RuleBase" id="RU003816"/>
    </source>
</evidence>
<accession>A0A1F5F7C4</accession>